<dbReference type="Pfam" id="PF07859">
    <property type="entry name" value="Abhydrolase_3"/>
    <property type="match status" value="1"/>
</dbReference>
<sequence>MWFFHGGGFCTGTASFHPWFSTTSLRRAKAKHAIIISVNYPLGPKGTYTDIYIALQDFLLWYKHDGSFDARYESWPAWLLAQHPQQTYTIDKSSVYVEAKSAGTYAAVTTLSLNAKRDVGTAIPINAALFRSPMLAHYKRDILQPDAVSTYMGHDMPFSHITAHVEKIRGTITALEVLGVSPTCVARPPPKGMVFA</sequence>
<evidence type="ECO:0000313" key="5">
    <source>
        <dbReference type="Proteomes" id="UP000249757"/>
    </source>
</evidence>
<dbReference type="Gene3D" id="3.40.50.1820">
    <property type="entry name" value="alpha/beta hydrolase"/>
    <property type="match status" value="1"/>
</dbReference>
<keyword evidence="2" id="KW-0378">Hydrolase</keyword>
<comment type="caution">
    <text evidence="2">The sequence shown here is derived from an EMBL/GenBank/DDBJ whole genome shotgun (WGS) entry which is preliminary data.</text>
</comment>
<dbReference type="GO" id="GO:0016787">
    <property type="term" value="F:hydrolase activity"/>
    <property type="evidence" value="ECO:0007669"/>
    <property type="project" value="UniProtKB-KW"/>
</dbReference>
<dbReference type="SUPFAM" id="SSF53474">
    <property type="entry name" value="alpha/beta-Hydrolases"/>
    <property type="match status" value="1"/>
</dbReference>
<dbReference type="Proteomes" id="UP000249757">
    <property type="component" value="Unassembled WGS sequence"/>
</dbReference>
<evidence type="ECO:0000313" key="4">
    <source>
        <dbReference type="Proteomes" id="UP000245464"/>
    </source>
</evidence>
<dbReference type="OrthoDB" id="19653at2759"/>
<accession>A0A2W1FGF1</accession>
<dbReference type="Proteomes" id="UP000245464">
    <property type="component" value="Chromosome 3"/>
</dbReference>
<dbReference type="InterPro" id="IPR050466">
    <property type="entry name" value="Carboxylest/Gibb_receptor"/>
</dbReference>
<dbReference type="EMBL" id="NQIK02000003">
    <property type="protein sequence ID" value="KAF7573197.1"/>
    <property type="molecule type" value="Genomic_DNA"/>
</dbReference>
<dbReference type="EMBL" id="NRDI02000005">
    <property type="protein sequence ID" value="KAI1516459.1"/>
    <property type="molecule type" value="Genomic_DNA"/>
</dbReference>
<protein>
    <submittedName>
        <fullName evidence="2">Abhydrolase-3 multi-domain protein</fullName>
    </submittedName>
    <submittedName>
        <fullName evidence="3">Alpha/beta hydrolase fold</fullName>
    </submittedName>
</protein>
<proteinExistence type="predicted"/>
<dbReference type="AlphaFoldDB" id="A0A2W1FGF1"/>
<dbReference type="PANTHER" id="PTHR23024:SF24">
    <property type="entry name" value="ALPHA_BETA HYDROLASE FOLD-3 DOMAIN-CONTAINING PROTEIN"/>
    <property type="match status" value="1"/>
</dbReference>
<organism evidence="2 4">
    <name type="scientific">Pyrenophora tritici-repentis</name>
    <dbReference type="NCBI Taxonomy" id="45151"/>
    <lineage>
        <taxon>Eukaryota</taxon>
        <taxon>Fungi</taxon>
        <taxon>Dikarya</taxon>
        <taxon>Ascomycota</taxon>
        <taxon>Pezizomycotina</taxon>
        <taxon>Dothideomycetes</taxon>
        <taxon>Pleosporomycetidae</taxon>
        <taxon>Pleosporales</taxon>
        <taxon>Pleosporineae</taxon>
        <taxon>Pleosporaceae</taxon>
        <taxon>Pyrenophora</taxon>
    </lineage>
</organism>
<evidence type="ECO:0000313" key="2">
    <source>
        <dbReference type="EMBL" id="KAF7573197.1"/>
    </source>
</evidence>
<reference evidence="3" key="2">
    <citation type="submission" date="2021-05" db="EMBL/GenBank/DDBJ databases">
        <authorList>
            <person name="Moolhuijzen P.M."/>
            <person name="Moffat C.S."/>
        </authorList>
    </citation>
    <scope>NUCLEOTIDE SEQUENCE</scope>
    <source>
        <strain evidence="3">86-124</strain>
    </source>
</reference>
<reference evidence="3" key="3">
    <citation type="journal article" date="2022" name="bioRxiv">
        <title>A global pangenome for the wheat fungal pathogen Pyrenophora tritici-repentis and prediction of effector protein structural homology.</title>
        <authorList>
            <person name="Moolhuijzen P."/>
            <person name="See P.T."/>
            <person name="Shi G."/>
            <person name="Powell H.R."/>
            <person name="Cockram J."/>
            <person name="Jorgensen L.N."/>
            <person name="Benslimane H."/>
            <person name="Strelkov S.E."/>
            <person name="Turner J."/>
            <person name="Liu Z."/>
            <person name="Moffat C.S."/>
        </authorList>
    </citation>
    <scope>NUCLEOTIDE SEQUENCE</scope>
    <source>
        <strain evidence="3">86-124</strain>
    </source>
</reference>
<dbReference type="InterPro" id="IPR029058">
    <property type="entry name" value="AB_hydrolase_fold"/>
</dbReference>
<reference evidence="5" key="4">
    <citation type="journal article" date="2022" name="Microb. Genom.">
        <title>A global pangenome for the wheat fungal pathogen Pyrenophora tritici-repentis and prediction of effector protein structural homology.</title>
        <authorList>
            <person name="Moolhuijzen P.M."/>
            <person name="See P.T."/>
            <person name="Shi G."/>
            <person name="Powell H.R."/>
            <person name="Cockram J."/>
            <person name="Jorgensen L.N."/>
            <person name="Benslimane H."/>
            <person name="Strelkov S.E."/>
            <person name="Turner J."/>
            <person name="Liu Z."/>
            <person name="Moffat C.S."/>
        </authorList>
    </citation>
    <scope>NUCLEOTIDE SEQUENCE [LARGE SCALE GENOMIC DNA]</scope>
</reference>
<reference evidence="2" key="1">
    <citation type="journal article" date="2018" name="BMC Genomics">
        <title>Comparative genomics of the wheat fungal pathogen Pyrenophora tritici-repentis reveals chromosomal variations and genome plasticity.</title>
        <authorList>
            <person name="Moolhuijzen P."/>
            <person name="See P.T."/>
            <person name="Hane J.K."/>
            <person name="Shi G."/>
            <person name="Liu Z."/>
            <person name="Oliver R.P."/>
            <person name="Moffat C.S."/>
        </authorList>
    </citation>
    <scope>NUCLEOTIDE SEQUENCE [LARGE SCALE GENOMIC DNA]</scope>
    <source>
        <strain evidence="2">M4</strain>
    </source>
</reference>
<evidence type="ECO:0000259" key="1">
    <source>
        <dbReference type="Pfam" id="PF07859"/>
    </source>
</evidence>
<evidence type="ECO:0000313" key="3">
    <source>
        <dbReference type="EMBL" id="KAI1516459.1"/>
    </source>
</evidence>
<feature type="domain" description="Alpha/beta hydrolase fold-3" evidence="1">
    <location>
        <begin position="3"/>
        <end position="137"/>
    </location>
</feature>
<gene>
    <name evidence="3" type="ORF">Ptr86124_004996</name>
    <name evidence="2" type="ORF">PtrM4_081020</name>
</gene>
<dbReference type="InterPro" id="IPR013094">
    <property type="entry name" value="AB_hydrolase_3"/>
</dbReference>
<keyword evidence="5" id="KW-1185">Reference proteome</keyword>
<name>A0A2W1FGF1_9PLEO</name>
<dbReference type="PANTHER" id="PTHR23024">
    <property type="entry name" value="ARYLACETAMIDE DEACETYLASE"/>
    <property type="match status" value="1"/>
</dbReference>